<protein>
    <recommendedName>
        <fullName evidence="8">Kinesin motor domain-containing protein</fullName>
    </recommendedName>
</protein>
<evidence type="ECO:0000256" key="3">
    <source>
        <dbReference type="ARBA" id="ARBA00022840"/>
    </source>
</evidence>
<dbReference type="PROSITE" id="PS50067">
    <property type="entry name" value="KINESIN_MOTOR_2"/>
    <property type="match status" value="1"/>
</dbReference>
<dbReference type="InterPro" id="IPR027417">
    <property type="entry name" value="P-loop_NTPase"/>
</dbReference>
<dbReference type="AlphaFoldDB" id="A0AAV2QKK5"/>
<comment type="caution">
    <text evidence="9">The sequence shown here is derived from an EMBL/GenBank/DDBJ whole genome shotgun (WGS) entry which is preliminary data.</text>
</comment>
<dbReference type="EMBL" id="CAXKWB010008164">
    <property type="protein sequence ID" value="CAL4089915.1"/>
    <property type="molecule type" value="Genomic_DNA"/>
</dbReference>
<evidence type="ECO:0000256" key="7">
    <source>
        <dbReference type="PROSITE-ProRule" id="PRU00283"/>
    </source>
</evidence>
<sequence>MSDKIFVGVRVRPLISREVADSSALHWRVGDDNTITHIEPGTTKTLSSPYKFDRIFSSDLQNEDIYREVSEPIVESALAGFNGTIFAYGQTSSGDILFCLMGSSEYDPNVISMN</sequence>
<dbReference type="Pfam" id="PF00225">
    <property type="entry name" value="Kinesin"/>
    <property type="match status" value="1"/>
</dbReference>
<keyword evidence="10" id="KW-1185">Reference proteome</keyword>
<evidence type="ECO:0000313" key="9">
    <source>
        <dbReference type="EMBL" id="CAL4089915.1"/>
    </source>
</evidence>
<dbReference type="Proteomes" id="UP001497623">
    <property type="component" value="Unassembled WGS sequence"/>
</dbReference>
<dbReference type="PANTHER" id="PTHR47968:SF75">
    <property type="entry name" value="CENTROMERE-ASSOCIATED PROTEIN E"/>
    <property type="match status" value="1"/>
</dbReference>
<dbReference type="InterPro" id="IPR036961">
    <property type="entry name" value="Kinesin_motor_dom_sf"/>
</dbReference>
<keyword evidence="6" id="KW-0206">Cytoskeleton</keyword>
<evidence type="ECO:0000256" key="2">
    <source>
        <dbReference type="ARBA" id="ARBA00022741"/>
    </source>
</evidence>
<evidence type="ECO:0000256" key="4">
    <source>
        <dbReference type="ARBA" id="ARBA00023054"/>
    </source>
</evidence>
<dbReference type="GO" id="GO:0008017">
    <property type="term" value="F:microtubule binding"/>
    <property type="evidence" value="ECO:0007669"/>
    <property type="project" value="InterPro"/>
</dbReference>
<name>A0AAV2QKK5_MEGNR</name>
<dbReference type="GO" id="GO:0005874">
    <property type="term" value="C:microtubule"/>
    <property type="evidence" value="ECO:0007669"/>
    <property type="project" value="TreeGrafter"/>
</dbReference>
<keyword evidence="3" id="KW-0067">ATP-binding</keyword>
<dbReference type="PANTHER" id="PTHR47968">
    <property type="entry name" value="CENTROMERE PROTEIN E"/>
    <property type="match status" value="1"/>
</dbReference>
<feature type="non-terminal residue" evidence="9">
    <location>
        <position position="114"/>
    </location>
</feature>
<evidence type="ECO:0000256" key="6">
    <source>
        <dbReference type="ARBA" id="ARBA00023212"/>
    </source>
</evidence>
<organism evidence="9 10">
    <name type="scientific">Meganyctiphanes norvegica</name>
    <name type="common">Northern krill</name>
    <name type="synonym">Thysanopoda norvegica</name>
    <dbReference type="NCBI Taxonomy" id="48144"/>
    <lineage>
        <taxon>Eukaryota</taxon>
        <taxon>Metazoa</taxon>
        <taxon>Ecdysozoa</taxon>
        <taxon>Arthropoda</taxon>
        <taxon>Crustacea</taxon>
        <taxon>Multicrustacea</taxon>
        <taxon>Malacostraca</taxon>
        <taxon>Eumalacostraca</taxon>
        <taxon>Eucarida</taxon>
        <taxon>Euphausiacea</taxon>
        <taxon>Euphausiidae</taxon>
        <taxon>Meganyctiphanes</taxon>
    </lineage>
</organism>
<gene>
    <name evidence="9" type="ORF">MNOR_LOCUS13922</name>
</gene>
<keyword evidence="5" id="KW-0505">Motor protein</keyword>
<keyword evidence="6" id="KW-0963">Cytoplasm</keyword>
<dbReference type="InterPro" id="IPR027640">
    <property type="entry name" value="Kinesin-like_fam"/>
</dbReference>
<proteinExistence type="inferred from homology"/>
<evidence type="ECO:0000313" key="10">
    <source>
        <dbReference type="Proteomes" id="UP001497623"/>
    </source>
</evidence>
<keyword evidence="2" id="KW-0547">Nucleotide-binding</keyword>
<dbReference type="SUPFAM" id="SSF52540">
    <property type="entry name" value="P-loop containing nucleoside triphosphate hydrolases"/>
    <property type="match status" value="1"/>
</dbReference>
<comment type="subcellular location">
    <subcellularLocation>
        <location evidence="1">Cytoplasm</location>
        <location evidence="1">Cytoskeleton</location>
    </subcellularLocation>
</comment>
<reference evidence="9 10" key="1">
    <citation type="submission" date="2024-05" db="EMBL/GenBank/DDBJ databases">
        <authorList>
            <person name="Wallberg A."/>
        </authorList>
    </citation>
    <scope>NUCLEOTIDE SEQUENCE [LARGE SCALE GENOMIC DNA]</scope>
</reference>
<dbReference type="InterPro" id="IPR001752">
    <property type="entry name" value="Kinesin_motor_dom"/>
</dbReference>
<dbReference type="GO" id="GO:0005524">
    <property type="term" value="F:ATP binding"/>
    <property type="evidence" value="ECO:0007669"/>
    <property type="project" value="UniProtKB-KW"/>
</dbReference>
<comment type="caution">
    <text evidence="7">Lacks conserved residue(s) required for the propagation of feature annotation.</text>
</comment>
<keyword evidence="4" id="KW-0175">Coiled coil</keyword>
<evidence type="ECO:0000259" key="8">
    <source>
        <dbReference type="PROSITE" id="PS50067"/>
    </source>
</evidence>
<dbReference type="GO" id="GO:0003777">
    <property type="term" value="F:microtubule motor activity"/>
    <property type="evidence" value="ECO:0007669"/>
    <property type="project" value="InterPro"/>
</dbReference>
<accession>A0AAV2QKK5</accession>
<comment type="similarity">
    <text evidence="7">Belongs to the TRAFAC class myosin-kinesin ATPase superfamily. Kinesin family.</text>
</comment>
<evidence type="ECO:0000256" key="5">
    <source>
        <dbReference type="ARBA" id="ARBA00023175"/>
    </source>
</evidence>
<dbReference type="GO" id="GO:0007018">
    <property type="term" value="P:microtubule-based movement"/>
    <property type="evidence" value="ECO:0007669"/>
    <property type="project" value="InterPro"/>
</dbReference>
<dbReference type="GO" id="GO:0000278">
    <property type="term" value="P:mitotic cell cycle"/>
    <property type="evidence" value="ECO:0007669"/>
    <property type="project" value="TreeGrafter"/>
</dbReference>
<evidence type="ECO:0000256" key="1">
    <source>
        <dbReference type="ARBA" id="ARBA00004245"/>
    </source>
</evidence>
<dbReference type="Gene3D" id="3.40.850.10">
    <property type="entry name" value="Kinesin motor domain"/>
    <property type="match status" value="1"/>
</dbReference>
<feature type="domain" description="Kinesin motor" evidence="8">
    <location>
        <begin position="4"/>
        <end position="114"/>
    </location>
</feature>